<name>A0A9P9IDJ2_9PLEO</name>
<evidence type="ECO:0000256" key="1">
    <source>
        <dbReference type="SAM" id="MobiDB-lite"/>
    </source>
</evidence>
<keyword evidence="5" id="KW-1185">Reference proteome</keyword>
<dbReference type="OrthoDB" id="3791842at2759"/>
<evidence type="ECO:0000256" key="3">
    <source>
        <dbReference type="SAM" id="SignalP"/>
    </source>
</evidence>
<evidence type="ECO:0000256" key="2">
    <source>
        <dbReference type="SAM" id="Phobius"/>
    </source>
</evidence>
<dbReference type="AlphaFoldDB" id="A0A9P9IDJ2"/>
<comment type="caution">
    <text evidence="4">The sequence shown here is derived from an EMBL/GenBank/DDBJ whole genome shotgun (WGS) entry which is preliminary data.</text>
</comment>
<proteinExistence type="predicted"/>
<protein>
    <submittedName>
        <fullName evidence="4">Uncharacterized protein</fullName>
    </submittedName>
</protein>
<dbReference type="EMBL" id="JAGMWT010000013">
    <property type="protein sequence ID" value="KAH7117693.1"/>
    <property type="molecule type" value="Genomic_DNA"/>
</dbReference>
<organism evidence="4 5">
    <name type="scientific">Dendryphion nanum</name>
    <dbReference type="NCBI Taxonomy" id="256645"/>
    <lineage>
        <taxon>Eukaryota</taxon>
        <taxon>Fungi</taxon>
        <taxon>Dikarya</taxon>
        <taxon>Ascomycota</taxon>
        <taxon>Pezizomycotina</taxon>
        <taxon>Dothideomycetes</taxon>
        <taxon>Pleosporomycetidae</taxon>
        <taxon>Pleosporales</taxon>
        <taxon>Torulaceae</taxon>
        <taxon>Dendryphion</taxon>
    </lineage>
</organism>
<gene>
    <name evidence="4" type="ORF">B0J11DRAFT_89781</name>
</gene>
<reference evidence="4" key="1">
    <citation type="journal article" date="2021" name="Nat. Commun.">
        <title>Genetic determinants of endophytism in the Arabidopsis root mycobiome.</title>
        <authorList>
            <person name="Mesny F."/>
            <person name="Miyauchi S."/>
            <person name="Thiergart T."/>
            <person name="Pickel B."/>
            <person name="Atanasova L."/>
            <person name="Karlsson M."/>
            <person name="Huettel B."/>
            <person name="Barry K.W."/>
            <person name="Haridas S."/>
            <person name="Chen C."/>
            <person name="Bauer D."/>
            <person name="Andreopoulos W."/>
            <person name="Pangilinan J."/>
            <person name="LaButti K."/>
            <person name="Riley R."/>
            <person name="Lipzen A."/>
            <person name="Clum A."/>
            <person name="Drula E."/>
            <person name="Henrissat B."/>
            <person name="Kohler A."/>
            <person name="Grigoriev I.V."/>
            <person name="Martin F.M."/>
            <person name="Hacquard S."/>
        </authorList>
    </citation>
    <scope>NUCLEOTIDE SEQUENCE</scope>
    <source>
        <strain evidence="4">MPI-CAGE-CH-0243</strain>
    </source>
</reference>
<feature type="region of interest" description="Disordered" evidence="1">
    <location>
        <begin position="152"/>
        <end position="171"/>
    </location>
</feature>
<sequence length="218" mass="21833">MRTSTAIPVFALLSIAAGNPDPVITPAPVAAPLIPRQISDPAFVGWVSTSGQQVFSQRRYCTYPETLTVSGSFAQCCGPTAACHFYTTCTNGNLVAAATSVFCDNGYCNAGVIVPSMGASGGNSFLGCWGTEIGRSAFSLVQNIGSAPIATATTRSSSSSESSSIGGSRSVARSTFSETTAATSSRAAPASSSPGVAAVVATPLTGVMGIVAGLLAML</sequence>
<feature type="chain" id="PRO_5040127651" evidence="3">
    <location>
        <begin position="19"/>
        <end position="218"/>
    </location>
</feature>
<evidence type="ECO:0000313" key="5">
    <source>
        <dbReference type="Proteomes" id="UP000700596"/>
    </source>
</evidence>
<feature type="signal peptide" evidence="3">
    <location>
        <begin position="1"/>
        <end position="18"/>
    </location>
</feature>
<dbReference type="Proteomes" id="UP000700596">
    <property type="component" value="Unassembled WGS sequence"/>
</dbReference>
<feature type="transmembrane region" description="Helical" evidence="2">
    <location>
        <begin position="195"/>
        <end position="217"/>
    </location>
</feature>
<evidence type="ECO:0000313" key="4">
    <source>
        <dbReference type="EMBL" id="KAH7117693.1"/>
    </source>
</evidence>
<accession>A0A9P9IDJ2</accession>
<keyword evidence="2" id="KW-1133">Transmembrane helix</keyword>
<keyword evidence="2" id="KW-0472">Membrane</keyword>
<keyword evidence="3" id="KW-0732">Signal</keyword>
<keyword evidence="2" id="KW-0812">Transmembrane</keyword>